<evidence type="ECO:0000256" key="8">
    <source>
        <dbReference type="ARBA" id="ARBA00047417"/>
    </source>
</evidence>
<organism evidence="13 14">
    <name type="scientific">Melghirimyces algeriensis</name>
    <dbReference type="NCBI Taxonomy" id="910412"/>
    <lineage>
        <taxon>Bacteria</taxon>
        <taxon>Bacillati</taxon>
        <taxon>Bacillota</taxon>
        <taxon>Bacilli</taxon>
        <taxon>Bacillales</taxon>
        <taxon>Thermoactinomycetaceae</taxon>
        <taxon>Melghirimyces</taxon>
    </lineage>
</organism>
<evidence type="ECO:0000256" key="1">
    <source>
        <dbReference type="ARBA" id="ARBA00001049"/>
    </source>
</evidence>
<evidence type="ECO:0000256" key="9">
    <source>
        <dbReference type="PIRSR" id="PIRSR600101-1"/>
    </source>
</evidence>
<sequence>MSNRLFHIMLTLVVIFGMAGVTWYKSQSPYDNVLMKRPGIGEAKSFVSHSSLSYGVAAAHPLAANVGMDVLENGGNAVDAAIAVSYVLGTVEMHGSGVGGGGTMLVHPGKHGEPVVYDYREIAPMSGQKPEKGVGVPGFVMGMERVHQDFGSQPLAKLIEPAVRLAEEGYHADWIDRQRLNNAAYRMPIRQLPHLYPDGAPVEEGELIRQEELAQTYRKIQQHGANVFYRGEIAKRIVQNVDGLTMNDFARYQVLKKKPLRGSFAGYEVLAPPAPSGGTMFIQSLQMAEALKIEDTRNDPATFHHLMGEINRRAYKHRLKTVGDPKFVQVDEQTWTDPAYARELAKDISPDRLLNEKLELDSEADREDHDNTTHFVVVDKNGMMVSVTNTVSHFFGSGIYVDGFFLNNQLKNFSLSASSPNRIQGGKRPYSYTTPAIFAKDKKPVLGIGSAGGRRIPAMVNQVVIRHLLFGQPLEQAMAAPRSVGEIGKNTITVEEKMDLKAQQALRQRGYRVDTSHGPLYFGGIQTLKIDYRSKKITGGADPRRSGVWRTGW</sequence>
<dbReference type="InterPro" id="IPR051792">
    <property type="entry name" value="GGT_bact"/>
</dbReference>
<dbReference type="Proteomes" id="UP000315636">
    <property type="component" value="Unassembled WGS sequence"/>
</dbReference>
<dbReference type="EMBL" id="FXTI01000001">
    <property type="protein sequence ID" value="SMO32320.1"/>
    <property type="molecule type" value="Genomic_DNA"/>
</dbReference>
<comment type="similarity">
    <text evidence="3 11">Belongs to the gamma-glutamyltransferase family.</text>
</comment>
<dbReference type="PRINTS" id="PR01210">
    <property type="entry name" value="GGTRANSPTASE"/>
</dbReference>
<dbReference type="EC" id="3.4.19.13" evidence="11"/>
<dbReference type="GO" id="GO:0103068">
    <property type="term" value="F:leukotriene C4 gamma-glutamyl transferase activity"/>
    <property type="evidence" value="ECO:0007669"/>
    <property type="project" value="UniProtKB-EC"/>
</dbReference>
<dbReference type="InterPro" id="IPR000101">
    <property type="entry name" value="GGT_peptidase"/>
</dbReference>
<evidence type="ECO:0000256" key="12">
    <source>
        <dbReference type="SAM" id="Phobius"/>
    </source>
</evidence>
<keyword evidence="12" id="KW-1133">Transmembrane helix</keyword>
<comment type="PTM">
    <text evidence="11">Cleaved by autocatalysis into a large and a small subunit.</text>
</comment>
<dbReference type="OrthoDB" id="9781342at2"/>
<evidence type="ECO:0000256" key="2">
    <source>
        <dbReference type="ARBA" id="ARBA00001089"/>
    </source>
</evidence>
<evidence type="ECO:0000256" key="7">
    <source>
        <dbReference type="ARBA" id="ARBA00023315"/>
    </source>
</evidence>
<dbReference type="UniPathway" id="UPA00204"/>
<evidence type="ECO:0000256" key="11">
    <source>
        <dbReference type="RuleBase" id="RU368036"/>
    </source>
</evidence>
<dbReference type="GO" id="GO:0006750">
    <property type="term" value="P:glutathione biosynthetic process"/>
    <property type="evidence" value="ECO:0007669"/>
    <property type="project" value="UniProtKB-KW"/>
</dbReference>
<comment type="subunit">
    <text evidence="11">This enzyme consists of two polypeptide chains, which are synthesized in precursor form from a single polypeptide.</text>
</comment>
<proteinExistence type="inferred from homology"/>
<keyword evidence="7 11" id="KW-0012">Acyltransferase</keyword>
<dbReference type="EC" id="2.3.2.2" evidence="11"/>
<dbReference type="Pfam" id="PF01019">
    <property type="entry name" value="G_glu_transpept"/>
    <property type="match status" value="1"/>
</dbReference>
<protein>
    <recommendedName>
        <fullName evidence="11">Glutathione hydrolase proenzyme</fullName>
        <ecNumber evidence="11">2.3.2.2</ecNumber>
        <ecNumber evidence="11">3.4.19.13</ecNumber>
    </recommendedName>
    <component>
        <recommendedName>
            <fullName evidence="11">Glutathione hydrolase large chain</fullName>
        </recommendedName>
    </component>
    <component>
        <recommendedName>
            <fullName evidence="11">Glutathione hydrolase small chain</fullName>
        </recommendedName>
    </component>
</protein>
<dbReference type="InterPro" id="IPR043138">
    <property type="entry name" value="GGT_lsub"/>
</dbReference>
<accession>A0A521AC96</accession>
<comment type="pathway">
    <text evidence="11">Sulfur metabolism; glutathione metabolism.</text>
</comment>
<keyword evidence="4 11" id="KW-0808">Transferase</keyword>
<comment type="catalytic activity">
    <reaction evidence="1 11">
        <text>an S-substituted glutathione + H2O = an S-substituted L-cysteinylglycine + L-glutamate</text>
        <dbReference type="Rhea" id="RHEA:59468"/>
        <dbReference type="ChEBI" id="CHEBI:15377"/>
        <dbReference type="ChEBI" id="CHEBI:29985"/>
        <dbReference type="ChEBI" id="CHEBI:90779"/>
        <dbReference type="ChEBI" id="CHEBI:143103"/>
        <dbReference type="EC" id="3.4.19.13"/>
    </reaction>
</comment>
<dbReference type="InterPro" id="IPR029055">
    <property type="entry name" value="Ntn_hydrolases_N"/>
</dbReference>
<evidence type="ECO:0000256" key="6">
    <source>
        <dbReference type="ARBA" id="ARBA00023145"/>
    </source>
</evidence>
<keyword evidence="11" id="KW-0317">Glutathione biosynthesis</keyword>
<dbReference type="Gene3D" id="1.10.246.130">
    <property type="match status" value="1"/>
</dbReference>
<dbReference type="AlphaFoldDB" id="A0A521AC96"/>
<keyword evidence="12" id="KW-0472">Membrane</keyword>
<comment type="catalytic activity">
    <reaction evidence="8 11">
        <text>an N-terminal (5-L-glutamyl)-[peptide] + an alpha-amino acid = 5-L-glutamyl amino acid + an N-terminal L-alpha-aminoacyl-[peptide]</text>
        <dbReference type="Rhea" id="RHEA:23904"/>
        <dbReference type="Rhea" id="RHEA-COMP:9780"/>
        <dbReference type="Rhea" id="RHEA-COMP:9795"/>
        <dbReference type="ChEBI" id="CHEBI:77644"/>
        <dbReference type="ChEBI" id="CHEBI:78597"/>
        <dbReference type="ChEBI" id="CHEBI:78599"/>
        <dbReference type="ChEBI" id="CHEBI:78608"/>
        <dbReference type="EC" id="2.3.2.2"/>
    </reaction>
</comment>
<keyword evidence="6 11" id="KW-0865">Zymogen</keyword>
<dbReference type="Gene3D" id="3.60.20.40">
    <property type="match status" value="1"/>
</dbReference>
<dbReference type="PANTHER" id="PTHR43199">
    <property type="entry name" value="GLUTATHIONE HYDROLASE"/>
    <property type="match status" value="1"/>
</dbReference>
<gene>
    <name evidence="13" type="ORF">SAMN06264849_10146</name>
</gene>
<dbReference type="PANTHER" id="PTHR43199:SF1">
    <property type="entry name" value="GLUTATHIONE HYDROLASE PROENZYME"/>
    <property type="match status" value="1"/>
</dbReference>
<evidence type="ECO:0000256" key="10">
    <source>
        <dbReference type="PIRSR" id="PIRSR600101-2"/>
    </source>
</evidence>
<keyword evidence="14" id="KW-1185">Reference proteome</keyword>
<dbReference type="RefSeq" id="WP_142503765.1">
    <property type="nucleotide sequence ID" value="NZ_FXTI01000001.1"/>
</dbReference>
<feature type="active site" description="Nucleophile" evidence="9">
    <location>
        <position position="372"/>
    </location>
</feature>
<evidence type="ECO:0000313" key="13">
    <source>
        <dbReference type="EMBL" id="SMO32320.1"/>
    </source>
</evidence>
<feature type="binding site" evidence="10">
    <location>
        <position position="120"/>
    </location>
    <ligand>
        <name>L-glutamate</name>
        <dbReference type="ChEBI" id="CHEBI:29985"/>
    </ligand>
</feature>
<keyword evidence="12" id="KW-0812">Transmembrane</keyword>
<dbReference type="InterPro" id="IPR043137">
    <property type="entry name" value="GGT_ssub_C"/>
</dbReference>
<comment type="catalytic activity">
    <reaction evidence="2 11">
        <text>glutathione + H2O = L-cysteinylglycine + L-glutamate</text>
        <dbReference type="Rhea" id="RHEA:28807"/>
        <dbReference type="ChEBI" id="CHEBI:15377"/>
        <dbReference type="ChEBI" id="CHEBI:29985"/>
        <dbReference type="ChEBI" id="CHEBI:57925"/>
        <dbReference type="ChEBI" id="CHEBI:61694"/>
        <dbReference type="EC" id="3.4.19.13"/>
    </reaction>
</comment>
<evidence type="ECO:0000313" key="14">
    <source>
        <dbReference type="Proteomes" id="UP000315636"/>
    </source>
</evidence>
<reference evidence="13 14" key="1">
    <citation type="submission" date="2017-05" db="EMBL/GenBank/DDBJ databases">
        <authorList>
            <person name="Varghese N."/>
            <person name="Submissions S."/>
        </authorList>
    </citation>
    <scope>NUCLEOTIDE SEQUENCE [LARGE SCALE GENOMIC DNA]</scope>
    <source>
        <strain evidence="13 14">DSM 45474</strain>
    </source>
</reference>
<dbReference type="NCBIfam" id="TIGR00066">
    <property type="entry name" value="g_glut_trans"/>
    <property type="match status" value="1"/>
</dbReference>
<feature type="transmembrane region" description="Helical" evidence="12">
    <location>
        <begin position="5"/>
        <end position="24"/>
    </location>
</feature>
<evidence type="ECO:0000256" key="3">
    <source>
        <dbReference type="ARBA" id="ARBA00009381"/>
    </source>
</evidence>
<keyword evidence="5 11" id="KW-0378">Hydrolase</keyword>
<evidence type="ECO:0000256" key="4">
    <source>
        <dbReference type="ARBA" id="ARBA00022679"/>
    </source>
</evidence>
<dbReference type="SUPFAM" id="SSF56235">
    <property type="entry name" value="N-terminal nucleophile aminohydrolases (Ntn hydrolases)"/>
    <property type="match status" value="1"/>
</dbReference>
<dbReference type="GO" id="GO:0006751">
    <property type="term" value="P:glutathione catabolic process"/>
    <property type="evidence" value="ECO:0007669"/>
    <property type="project" value="UniProtKB-UniRule"/>
</dbReference>
<name>A0A521AC96_9BACL</name>
<evidence type="ECO:0000256" key="5">
    <source>
        <dbReference type="ARBA" id="ARBA00022801"/>
    </source>
</evidence>
<dbReference type="GO" id="GO:0036374">
    <property type="term" value="F:glutathione hydrolase activity"/>
    <property type="evidence" value="ECO:0007669"/>
    <property type="project" value="UniProtKB-UniRule"/>
</dbReference>
<feature type="binding site" evidence="10">
    <location>
        <position position="453"/>
    </location>
    <ligand>
        <name>L-glutamate</name>
        <dbReference type="ChEBI" id="CHEBI:29985"/>
    </ligand>
</feature>